<dbReference type="EC" id="1.8.4.11" evidence="1"/>
<comment type="catalytic activity">
    <reaction evidence="4">
        <text>[thioredoxin]-disulfide + L-methionine + H2O = L-methionine (S)-S-oxide + [thioredoxin]-dithiol</text>
        <dbReference type="Rhea" id="RHEA:19993"/>
        <dbReference type="Rhea" id="RHEA-COMP:10698"/>
        <dbReference type="Rhea" id="RHEA-COMP:10700"/>
        <dbReference type="ChEBI" id="CHEBI:15377"/>
        <dbReference type="ChEBI" id="CHEBI:29950"/>
        <dbReference type="ChEBI" id="CHEBI:50058"/>
        <dbReference type="ChEBI" id="CHEBI:57844"/>
        <dbReference type="ChEBI" id="CHEBI:58772"/>
        <dbReference type="EC" id="1.8.4.11"/>
    </reaction>
</comment>
<keyword evidence="7" id="KW-1185">Reference proteome</keyword>
<dbReference type="PANTHER" id="PTHR43774:SF1">
    <property type="entry name" value="PEPTIDE METHIONINE SULFOXIDE REDUCTASE MSRA 2"/>
    <property type="match status" value="1"/>
</dbReference>
<dbReference type="Pfam" id="PF01625">
    <property type="entry name" value="PMSR"/>
    <property type="match status" value="1"/>
</dbReference>
<dbReference type="InterPro" id="IPR002569">
    <property type="entry name" value="Met_Sox_Rdtase_MsrA_dom"/>
</dbReference>
<name>A0ABS5S660_9FLAO</name>
<dbReference type="GO" id="GO:0008113">
    <property type="term" value="F:peptide-methionine (S)-S-oxide reductase activity"/>
    <property type="evidence" value="ECO:0007669"/>
    <property type="project" value="UniProtKB-EC"/>
</dbReference>
<evidence type="ECO:0000313" key="6">
    <source>
        <dbReference type="EMBL" id="MBT0608664.1"/>
    </source>
</evidence>
<protein>
    <recommendedName>
        <fullName evidence="1">peptide-methionine (S)-S-oxide reductase</fullName>
        <ecNumber evidence="1">1.8.4.11</ecNumber>
    </recommendedName>
</protein>
<dbReference type="SUPFAM" id="SSF55068">
    <property type="entry name" value="Peptide methionine sulfoxide reductase"/>
    <property type="match status" value="1"/>
</dbReference>
<sequence>MLSQIALGGGCHWCTEAVFQSLIGVQSVSQGFVASTGENENFSEAILISFKSKEISLETLIEIHLHTHKSTVNHRMRKKYRSAIYYFSEVQKTECISILKKLQNSFDDTLITQILPFHQFQSSREELLNYYYSDVNRPFCQKYIKPKLQLLLDKFSENVSFRTNEKNPNKLPF</sequence>
<organism evidence="6 7">
    <name type="scientific">Aequorivita echinoideorum</name>
    <dbReference type="NCBI Taxonomy" id="1549647"/>
    <lineage>
        <taxon>Bacteria</taxon>
        <taxon>Pseudomonadati</taxon>
        <taxon>Bacteroidota</taxon>
        <taxon>Flavobacteriia</taxon>
        <taxon>Flavobacteriales</taxon>
        <taxon>Flavobacteriaceae</taxon>
        <taxon>Aequorivita</taxon>
    </lineage>
</organism>
<dbReference type="EMBL" id="JAHCTB010000004">
    <property type="protein sequence ID" value="MBT0608664.1"/>
    <property type="molecule type" value="Genomic_DNA"/>
</dbReference>
<evidence type="ECO:0000256" key="4">
    <source>
        <dbReference type="ARBA" id="ARBA00048782"/>
    </source>
</evidence>
<feature type="domain" description="Peptide methionine sulphoxide reductase MsrA" evidence="5">
    <location>
        <begin position="4"/>
        <end position="140"/>
    </location>
</feature>
<dbReference type="PANTHER" id="PTHR43774">
    <property type="entry name" value="PEPTIDE METHIONINE SULFOXIDE REDUCTASE"/>
    <property type="match status" value="1"/>
</dbReference>
<accession>A0ABS5S660</accession>
<evidence type="ECO:0000256" key="1">
    <source>
        <dbReference type="ARBA" id="ARBA00012502"/>
    </source>
</evidence>
<comment type="caution">
    <text evidence="6">The sequence shown here is derived from an EMBL/GenBank/DDBJ whole genome shotgun (WGS) entry which is preliminary data.</text>
</comment>
<dbReference type="InterPro" id="IPR036509">
    <property type="entry name" value="Met_Sox_Rdtase_MsrA_sf"/>
</dbReference>
<evidence type="ECO:0000256" key="3">
    <source>
        <dbReference type="ARBA" id="ARBA00047806"/>
    </source>
</evidence>
<keyword evidence="2 6" id="KW-0560">Oxidoreductase</keyword>
<evidence type="ECO:0000256" key="2">
    <source>
        <dbReference type="ARBA" id="ARBA00023002"/>
    </source>
</evidence>
<comment type="catalytic activity">
    <reaction evidence="3">
        <text>L-methionyl-[protein] + [thioredoxin]-disulfide + H2O = L-methionyl-(S)-S-oxide-[protein] + [thioredoxin]-dithiol</text>
        <dbReference type="Rhea" id="RHEA:14217"/>
        <dbReference type="Rhea" id="RHEA-COMP:10698"/>
        <dbReference type="Rhea" id="RHEA-COMP:10700"/>
        <dbReference type="Rhea" id="RHEA-COMP:12313"/>
        <dbReference type="Rhea" id="RHEA-COMP:12315"/>
        <dbReference type="ChEBI" id="CHEBI:15377"/>
        <dbReference type="ChEBI" id="CHEBI:16044"/>
        <dbReference type="ChEBI" id="CHEBI:29950"/>
        <dbReference type="ChEBI" id="CHEBI:44120"/>
        <dbReference type="ChEBI" id="CHEBI:50058"/>
        <dbReference type="EC" id="1.8.4.11"/>
    </reaction>
</comment>
<proteinExistence type="predicted"/>
<reference evidence="6 7" key="1">
    <citation type="submission" date="2021-05" db="EMBL/GenBank/DDBJ databases">
        <title>Aequorivita echinoideorum JCM 30378 genome.</title>
        <authorList>
            <person name="Zhang H."/>
            <person name="Li C."/>
        </authorList>
    </citation>
    <scope>NUCLEOTIDE SEQUENCE [LARGE SCALE GENOMIC DNA]</scope>
    <source>
        <strain evidence="6 7">JCM30378</strain>
    </source>
</reference>
<dbReference type="Proteomes" id="UP001297092">
    <property type="component" value="Unassembled WGS sequence"/>
</dbReference>
<evidence type="ECO:0000259" key="5">
    <source>
        <dbReference type="Pfam" id="PF01625"/>
    </source>
</evidence>
<gene>
    <name evidence="6" type="ORF">KIV10_10750</name>
</gene>
<evidence type="ECO:0000313" key="7">
    <source>
        <dbReference type="Proteomes" id="UP001297092"/>
    </source>
</evidence>
<dbReference type="Gene3D" id="3.30.1060.10">
    <property type="entry name" value="Peptide methionine sulphoxide reductase MsrA"/>
    <property type="match status" value="1"/>
</dbReference>